<protein>
    <submittedName>
        <fullName evidence="5">HPr family phosphocarrier protein</fullName>
    </submittedName>
</protein>
<dbReference type="InterPro" id="IPR035895">
    <property type="entry name" value="HPr-like_sf"/>
</dbReference>
<dbReference type="Pfam" id="PF00381">
    <property type="entry name" value="PTS-HPr"/>
    <property type="match status" value="1"/>
</dbReference>
<keyword evidence="3" id="KW-0598">Phosphotransferase system</keyword>
<evidence type="ECO:0000313" key="5">
    <source>
        <dbReference type="EMBL" id="HJC05010.1"/>
    </source>
</evidence>
<evidence type="ECO:0000259" key="4">
    <source>
        <dbReference type="PROSITE" id="PS51350"/>
    </source>
</evidence>
<feature type="domain" description="HPr" evidence="4">
    <location>
        <begin position="1"/>
        <end position="86"/>
    </location>
</feature>
<keyword evidence="2" id="KW-0963">Cytoplasm</keyword>
<accession>A0A9D2MY02</accession>
<comment type="subcellular location">
    <subcellularLocation>
        <location evidence="1">Cytoplasm</location>
    </subcellularLocation>
</comment>
<dbReference type="GO" id="GO:0009401">
    <property type="term" value="P:phosphoenolpyruvate-dependent sugar phosphotransferase system"/>
    <property type="evidence" value="ECO:0007669"/>
    <property type="project" value="UniProtKB-KW"/>
</dbReference>
<reference evidence="5" key="1">
    <citation type="journal article" date="2021" name="PeerJ">
        <title>Extensive microbial diversity within the chicken gut microbiome revealed by metagenomics and culture.</title>
        <authorList>
            <person name="Gilroy R."/>
            <person name="Ravi A."/>
            <person name="Getino M."/>
            <person name="Pursley I."/>
            <person name="Horton D.L."/>
            <person name="Alikhan N.F."/>
            <person name="Baker D."/>
            <person name="Gharbi K."/>
            <person name="Hall N."/>
            <person name="Watson M."/>
            <person name="Adriaenssens E.M."/>
            <person name="Foster-Nyarko E."/>
            <person name="Jarju S."/>
            <person name="Secka A."/>
            <person name="Antonio M."/>
            <person name="Oren A."/>
            <person name="Chaudhuri R.R."/>
            <person name="La Ragione R."/>
            <person name="Hildebrand F."/>
            <person name="Pallen M.J."/>
        </authorList>
    </citation>
    <scope>NUCLEOTIDE SEQUENCE</scope>
    <source>
        <strain evidence="5">CHK180-15479</strain>
    </source>
</reference>
<dbReference type="EMBL" id="DWWT01000008">
    <property type="protein sequence ID" value="HJC05010.1"/>
    <property type="molecule type" value="Genomic_DNA"/>
</dbReference>
<sequence>MITYRYVISDKQGLHARNAITFSRAAAEYESSVQLSVDGGKTADGKNVISLMNLGARQGDTLVLKVEGTDEEQASGFLQGLLRTIA</sequence>
<dbReference type="InterPro" id="IPR050399">
    <property type="entry name" value="HPr"/>
</dbReference>
<reference evidence="5" key="2">
    <citation type="submission" date="2021-04" db="EMBL/GenBank/DDBJ databases">
        <authorList>
            <person name="Gilroy R."/>
        </authorList>
    </citation>
    <scope>NUCLEOTIDE SEQUENCE</scope>
    <source>
        <strain evidence="5">CHK180-15479</strain>
    </source>
</reference>
<comment type="caution">
    <text evidence="5">The sequence shown here is derived from an EMBL/GenBank/DDBJ whole genome shotgun (WGS) entry which is preliminary data.</text>
</comment>
<dbReference type="PANTHER" id="PTHR33705">
    <property type="entry name" value="PHOSPHOCARRIER PROTEIN HPR"/>
    <property type="match status" value="1"/>
</dbReference>
<dbReference type="Gene3D" id="3.30.1340.10">
    <property type="entry name" value="HPr-like"/>
    <property type="match status" value="1"/>
</dbReference>
<organism evidence="5 6">
    <name type="scientific">Candidatus Enterocloster excrementipullorum</name>
    <dbReference type="NCBI Taxonomy" id="2838559"/>
    <lineage>
        <taxon>Bacteria</taxon>
        <taxon>Bacillati</taxon>
        <taxon>Bacillota</taxon>
        <taxon>Clostridia</taxon>
        <taxon>Lachnospirales</taxon>
        <taxon>Lachnospiraceae</taxon>
        <taxon>Enterocloster</taxon>
    </lineage>
</organism>
<evidence type="ECO:0000256" key="1">
    <source>
        <dbReference type="ARBA" id="ARBA00004496"/>
    </source>
</evidence>
<dbReference type="PROSITE" id="PS51350">
    <property type="entry name" value="PTS_HPR_DOM"/>
    <property type="match status" value="1"/>
</dbReference>
<dbReference type="Proteomes" id="UP000823910">
    <property type="component" value="Unassembled WGS sequence"/>
</dbReference>
<dbReference type="PANTHER" id="PTHR33705:SF2">
    <property type="entry name" value="PHOSPHOCARRIER PROTEIN NPR"/>
    <property type="match status" value="1"/>
</dbReference>
<dbReference type="PRINTS" id="PR00107">
    <property type="entry name" value="PHOSPHOCPHPR"/>
</dbReference>
<dbReference type="InterPro" id="IPR000032">
    <property type="entry name" value="HPr-like"/>
</dbReference>
<dbReference type="NCBIfam" id="TIGR01003">
    <property type="entry name" value="PTS_HPr_family"/>
    <property type="match status" value="1"/>
</dbReference>
<dbReference type="GO" id="GO:0005737">
    <property type="term" value="C:cytoplasm"/>
    <property type="evidence" value="ECO:0007669"/>
    <property type="project" value="UniProtKB-SubCell"/>
</dbReference>
<proteinExistence type="predicted"/>
<dbReference type="SUPFAM" id="SSF55594">
    <property type="entry name" value="HPr-like"/>
    <property type="match status" value="1"/>
</dbReference>
<evidence type="ECO:0000256" key="3">
    <source>
        <dbReference type="ARBA" id="ARBA00022683"/>
    </source>
</evidence>
<evidence type="ECO:0000256" key="2">
    <source>
        <dbReference type="ARBA" id="ARBA00022490"/>
    </source>
</evidence>
<gene>
    <name evidence="5" type="ORF">H9704_02485</name>
</gene>
<dbReference type="AlphaFoldDB" id="A0A9D2MY02"/>
<name>A0A9D2MY02_9FIRM</name>
<evidence type="ECO:0000313" key="6">
    <source>
        <dbReference type="Proteomes" id="UP000823910"/>
    </source>
</evidence>